<dbReference type="PANTHER" id="PTHR39335">
    <property type="entry name" value="BLL4220 PROTEIN"/>
    <property type="match status" value="1"/>
</dbReference>
<name>W9VWB5_9GAMM</name>
<protein>
    <submittedName>
        <fullName evidence="2">Putative lipoprotein</fullName>
    </submittedName>
</protein>
<sequence>MPAYRYPSPPVFYGGYAPYGYPPAQRAAPVSVPSRPGASAPARAGAGASSEVGPQGSRKPETENLSAPVPDAFRIEETRLGRVLTSDLGLTLYRSIRDSDGVSECAGNCGPLWRPFLMAQSEQPAPPFGAVPHPDGSRQWSHEGHPLYLWLGDEQAGDVTGDGVDGIWQAVRVSAQDALSGSALGSDRESRQ</sequence>
<proteinExistence type="predicted"/>
<dbReference type="AlphaFoldDB" id="W9VWB5"/>
<feature type="compositionally biased region" description="Low complexity" evidence="1">
    <location>
        <begin position="25"/>
        <end position="50"/>
    </location>
</feature>
<dbReference type="Pfam" id="PF03640">
    <property type="entry name" value="Lipoprotein_15"/>
    <property type="match status" value="1"/>
</dbReference>
<dbReference type="STRING" id="1249627.D779_2269"/>
<gene>
    <name evidence="2" type="ORF">D779_2269</name>
</gene>
<dbReference type="eggNOG" id="COG4315">
    <property type="taxonomic scope" value="Bacteria"/>
</dbReference>
<evidence type="ECO:0000313" key="2">
    <source>
        <dbReference type="EMBL" id="EXJ14740.1"/>
    </source>
</evidence>
<keyword evidence="2" id="KW-0449">Lipoprotein</keyword>
<dbReference type="InterPro" id="IPR005297">
    <property type="entry name" value="Lipoprotein_repeat"/>
</dbReference>
<evidence type="ECO:0000256" key="1">
    <source>
        <dbReference type="SAM" id="MobiDB-lite"/>
    </source>
</evidence>
<dbReference type="EMBL" id="AONC01000037">
    <property type="protein sequence ID" value="EXJ14740.1"/>
    <property type="molecule type" value="Genomic_DNA"/>
</dbReference>
<evidence type="ECO:0000313" key="3">
    <source>
        <dbReference type="Proteomes" id="UP000019460"/>
    </source>
</evidence>
<reference evidence="2 3" key="1">
    <citation type="submission" date="2012-11" db="EMBL/GenBank/DDBJ databases">
        <title>Genome assembly of Thiorhodococcus sp. AK35.</title>
        <authorList>
            <person name="Nupur N."/>
            <person name="Khatri I."/>
            <person name="Subramanian S."/>
            <person name="Pinnaka A."/>
        </authorList>
    </citation>
    <scope>NUCLEOTIDE SEQUENCE [LARGE SCALE GENOMIC DNA]</scope>
    <source>
        <strain evidence="2 3">AK35</strain>
    </source>
</reference>
<keyword evidence="3" id="KW-1185">Reference proteome</keyword>
<dbReference type="PANTHER" id="PTHR39335:SF1">
    <property type="entry name" value="BLL4220 PROTEIN"/>
    <property type="match status" value="1"/>
</dbReference>
<feature type="region of interest" description="Disordered" evidence="1">
    <location>
        <begin position="25"/>
        <end position="70"/>
    </location>
</feature>
<comment type="caution">
    <text evidence="2">The sequence shown here is derived from an EMBL/GenBank/DDBJ whole genome shotgun (WGS) entry which is preliminary data.</text>
</comment>
<dbReference type="Proteomes" id="UP000019460">
    <property type="component" value="Unassembled WGS sequence"/>
</dbReference>
<dbReference type="GO" id="GO:0043448">
    <property type="term" value="P:alkane catabolic process"/>
    <property type="evidence" value="ECO:0007669"/>
    <property type="project" value="TreeGrafter"/>
</dbReference>
<accession>W9VWB5</accession>
<organism evidence="2 3">
    <name type="scientific">Imhoffiella purpurea</name>
    <dbReference type="NCBI Taxonomy" id="1249627"/>
    <lineage>
        <taxon>Bacteria</taxon>
        <taxon>Pseudomonadati</taxon>
        <taxon>Pseudomonadota</taxon>
        <taxon>Gammaproteobacteria</taxon>
        <taxon>Chromatiales</taxon>
        <taxon>Chromatiaceae</taxon>
        <taxon>Imhoffiella</taxon>
    </lineage>
</organism>